<evidence type="ECO:0000313" key="4">
    <source>
        <dbReference type="Proteomes" id="UP000220133"/>
    </source>
</evidence>
<dbReference type="EMBL" id="CP023777">
    <property type="protein sequence ID" value="ATL49566.1"/>
    <property type="molecule type" value="Genomic_DNA"/>
</dbReference>
<feature type="chain" id="PRO_5012606649" description="DUF3857 domain-containing protein" evidence="1">
    <location>
        <begin position="27"/>
        <end position="669"/>
    </location>
</feature>
<evidence type="ECO:0000313" key="3">
    <source>
        <dbReference type="EMBL" id="ATL49566.1"/>
    </source>
</evidence>
<feature type="signal peptide" evidence="1">
    <location>
        <begin position="1"/>
        <end position="26"/>
    </location>
</feature>
<feature type="domain" description="DUF3857" evidence="2">
    <location>
        <begin position="76"/>
        <end position="205"/>
    </location>
</feature>
<dbReference type="AlphaFoldDB" id="A0A291R000"/>
<evidence type="ECO:0000259" key="2">
    <source>
        <dbReference type="Pfam" id="PF12969"/>
    </source>
</evidence>
<proteinExistence type="predicted"/>
<keyword evidence="1" id="KW-0732">Signal</keyword>
<dbReference type="KEGG" id="cbae:COR50_21620"/>
<accession>A0A291R000</accession>
<protein>
    <recommendedName>
        <fullName evidence="2">DUF3857 domain-containing protein</fullName>
    </recommendedName>
</protein>
<evidence type="ECO:0000256" key="1">
    <source>
        <dbReference type="SAM" id="SignalP"/>
    </source>
</evidence>
<dbReference type="Gene3D" id="2.60.40.3140">
    <property type="match status" value="1"/>
</dbReference>
<keyword evidence="4" id="KW-1185">Reference proteome</keyword>
<dbReference type="InterPro" id="IPR024618">
    <property type="entry name" value="DUF3857"/>
</dbReference>
<name>A0A291R000_9BACT</name>
<reference evidence="3 4" key="1">
    <citation type="submission" date="2017-10" db="EMBL/GenBank/DDBJ databases">
        <title>Paenichitinophaga pekingensis gen. nov., sp. nov., isolated from activated sludge.</title>
        <authorList>
            <person name="Jin D."/>
            <person name="Kong X."/>
            <person name="Deng Y."/>
            <person name="Bai Z."/>
        </authorList>
    </citation>
    <scope>NUCLEOTIDE SEQUENCE [LARGE SCALE GENOMIC DNA]</scope>
    <source>
        <strain evidence="3 4">13</strain>
    </source>
</reference>
<sequence length="669" mass="75936">MVKVMRIRRLLMIIGVCLMGHLVTNAQINTQIPGTWSVNPSPYVVTDPGLVQTDVTILDYSVARNFYEATTRSEPDLSQVLYIHKHIRLNTQKAVDSLANYMIPKIPNADPYFMEARVIHPNGKFEMVKGYLRTVKLSKDEEAWVMRPENLEVGCEIEYDFGLLIYNQYSGVDYFQENSPVLKANFKLIAPNTFTFDVKGLNGFGDISPIAGTKLLTAEASSSNIPAISNSIYMFPKPNMQAVAYAMSSFVNQTYNKKEKVTYTWQDFGESEFITYNNISRTEFNNLQKNMERWAFLKQQKALPLLIYQVEHYLKSIIKYEPAENIQQLEDLSYILRNREANDVGLVRLFSAVYYMLGIRTELLLTSPRDELQIDSTMCSFDRAKKPLLYFPEIDLCMAPTEYEYHFPNIPPLWANTTALHCWDVKDGDQSEVKTAFMQVPAKDYAGNGSRTVSNIRLTASMDSLLINSSQTINGLPDVSVKTMFKALNANQYRDKAAQLLPVAEKDIHIKALSYSNTDWSPTEIEAPTNIKGTYTNASLLTKTNNGIEIRLGGLNPTIVSANNTLPPRDKGLDILYPFFQESKITIEIPAGYTLANPKYYDKEFTVKDGAKEVAGFKSMVMVDGNNLTYYITQWYGATHYELGVFDQLHNMLGQLLQLKESPIVLKRK</sequence>
<dbReference type="Proteomes" id="UP000220133">
    <property type="component" value="Chromosome"/>
</dbReference>
<dbReference type="Pfam" id="PF12969">
    <property type="entry name" value="DUF3857"/>
    <property type="match status" value="1"/>
</dbReference>
<organism evidence="3 4">
    <name type="scientific">Chitinophaga caeni</name>
    <dbReference type="NCBI Taxonomy" id="2029983"/>
    <lineage>
        <taxon>Bacteria</taxon>
        <taxon>Pseudomonadati</taxon>
        <taxon>Bacteroidota</taxon>
        <taxon>Chitinophagia</taxon>
        <taxon>Chitinophagales</taxon>
        <taxon>Chitinophagaceae</taxon>
        <taxon>Chitinophaga</taxon>
    </lineage>
</organism>
<gene>
    <name evidence="3" type="ORF">COR50_21620</name>
</gene>